<evidence type="ECO:0000256" key="1">
    <source>
        <dbReference type="SAM" id="Phobius"/>
    </source>
</evidence>
<keyword evidence="1" id="KW-0812">Transmembrane</keyword>
<dbReference type="SUPFAM" id="SSF52540">
    <property type="entry name" value="P-loop containing nucleoside triphosphate hydrolases"/>
    <property type="match status" value="1"/>
</dbReference>
<proteinExistence type="predicted"/>
<keyword evidence="1" id="KW-1133">Transmembrane helix</keyword>
<dbReference type="EMBL" id="WHLY01000004">
    <property type="protein sequence ID" value="MPR37197.1"/>
    <property type="molecule type" value="Genomic_DNA"/>
</dbReference>
<keyword evidence="3" id="KW-1185">Reference proteome</keyword>
<name>A0A7C9BMB7_9BACT</name>
<evidence type="ECO:0000313" key="2">
    <source>
        <dbReference type="EMBL" id="MPR37197.1"/>
    </source>
</evidence>
<reference evidence="2 3" key="1">
    <citation type="submission" date="2019-10" db="EMBL/GenBank/DDBJ databases">
        <title>Draft Genome Sequence of Cytophagaceae sp. SJW1-29.</title>
        <authorList>
            <person name="Choi A."/>
        </authorList>
    </citation>
    <scope>NUCLEOTIDE SEQUENCE [LARGE SCALE GENOMIC DNA]</scope>
    <source>
        <strain evidence="2 3">SJW1-29</strain>
    </source>
</reference>
<dbReference type="RefSeq" id="WP_152766492.1">
    <property type="nucleotide sequence ID" value="NZ_WHLY01000004.1"/>
</dbReference>
<keyword evidence="1" id="KW-0472">Membrane</keyword>
<protein>
    <submittedName>
        <fullName evidence="2">Uncharacterized protein</fullName>
    </submittedName>
</protein>
<dbReference type="Gene3D" id="3.40.50.300">
    <property type="entry name" value="P-loop containing nucleotide triphosphate hydrolases"/>
    <property type="match status" value="1"/>
</dbReference>
<accession>A0A7C9BMB7</accession>
<gene>
    <name evidence="2" type="ORF">GBK04_28645</name>
</gene>
<evidence type="ECO:0000313" key="3">
    <source>
        <dbReference type="Proteomes" id="UP000479293"/>
    </source>
</evidence>
<sequence length="1667" mass="194659">MNTAFNSYIKDIFIEVPNYKYNHKPFSSDASRNESHIFIGREKLKSNFLHILKNGSKNGAYLVTGYRGMGKTSLVNNVVSTYAKERKEDEVKPIKISLAQSKLEETDVLRYILKILHENIREERLKYYMPFIDYRSLLFAIFSFFTGLIILYNFKLGFEINDLKDYLKESLSFWGIVFIVLCIVSFVLIYTLAKYLLEALNTFVNEYGKLEFQLLSIITIGFALEIHQMGFLYTNIFIFIFVSYIVFMIFLLMIFYINNYKKVYQIYNLFKKINNLYERSHSNVTTESGEAGLNLTTDSLLNFTRKGSRAFPIASAKEIEYEIISILKQYSFKKFIFIFDELDKVEMEMNDQQINAALFQDADRTYLNDLRERKQIIIKLLSSLKHLLTEAEAKFIFIAGREMFDASLADISDRQSALGSIFHYIFYVESFLKETKVSTHSNSNNLVEEYLGQILLKNLSTNHNENLSFLQRYWKYLVELKKGKNQTNEENNYFSANENDEDLVKIIISLQNFSTYLWYRCGGSPKKLIKLIEENFIQYKSLPSLQNYSKYPTNESNKSKQKSTFISFNEPGIYFDDMSIIVSSSSNSENKVFINFSFRQQYKFGFTSYLFYPFILNQKTVLENYSDSINVSTPYLMDSIIKFHPFAFSTHNLELLPELLSTNKSPELRFFVQKLIDYLGQNHIRETDSGLFKYKFFEKTHNEISYISKVFDEESAAFNFSLDESHAIQNHIVHKIEYLRNNFKDYQKKENASIESLLFLNDLLGDSLLFDESYKDAIISLQDALHDVPIPTKDTPIEIFLVWMRIKLKLSMVFDKMKYYEMAVGHLGLAMEVALGYLSARYAANNTSSNEINHESVSNNIISKLKSSNNAKIRSSSEIIINKLETPLYRELLHVTQHAILGALYVQEKFAEGITFAKLESYLKQYAQIHEHGAFSGYRGRDMMMGHFYASLGTILYFKNKTLPYRTTLDILEFRNGRNGLNNDELCAEIADRIKRTPVFKIGNTNNNGDINSELSFADYVESSYKELYEVFSMDSSTFRFSFITYISYKKSLATYLAMKFESESNNNEDKLKLYYLSNLIKSSVRLLIKYKNVHGARKLISLANIITKIADLLLPLYNSANTNEKLFANINIKDFVLTDTDKFLDDIMFNNENGLTEQFISSPLNNKKSINLSYLLQMYYLAGRLYAKAGRWVSYGFQLKKILMAIHNTGVLKNYHYGDHIILNDFLDKYIVKEILKQNSLVNNSSDRNQIATLRYYTGLSNLSLPLDLTRIFYQNVSSNPDSKEAILIYSLITLKNSSINLKETIIRDKKLQCNSVKDKQHIETNVKENKINKEEDIVNEYYKYIKELNYIGQYNSISHRSVRVMELSLQIRINRLLLYQVISSNLRISLNNEDMKNPVRYCYLVPNKSRESVDLNWNDHLHKLALRIKFPVDLQDLHIDNSLNSVIGNDNNKESFINKTYLKDFLEQIILTCNDKINRNYYFFKEYTNLIINSIFCLHQSILDCRMYGINYIQGPAYLGYFHRKMGDWLKHLNLCKIINNILLLPKYQNDEYNNIKNILDIMFRNMDRLVGNTSLRNIDDFLSHYQMALECYNDCLQLHSEGPTYKNQLSNMIYLEDDYGDNISHFGAAIERQLINSGRIEQVIKELEKELSVSKLYNSDNYYS</sequence>
<organism evidence="2 3">
    <name type="scientific">Salmonirosea aquatica</name>
    <dbReference type="NCBI Taxonomy" id="2654236"/>
    <lineage>
        <taxon>Bacteria</taxon>
        <taxon>Pseudomonadati</taxon>
        <taxon>Bacteroidota</taxon>
        <taxon>Cytophagia</taxon>
        <taxon>Cytophagales</taxon>
        <taxon>Spirosomataceae</taxon>
        <taxon>Salmonirosea</taxon>
    </lineage>
</organism>
<comment type="caution">
    <text evidence="2">The sequence shown here is derived from an EMBL/GenBank/DDBJ whole genome shotgun (WGS) entry which is preliminary data.</text>
</comment>
<dbReference type="Proteomes" id="UP000479293">
    <property type="component" value="Unassembled WGS sequence"/>
</dbReference>
<feature type="transmembrane region" description="Helical" evidence="1">
    <location>
        <begin position="172"/>
        <end position="192"/>
    </location>
</feature>
<feature type="transmembrane region" description="Helical" evidence="1">
    <location>
        <begin position="236"/>
        <end position="257"/>
    </location>
</feature>
<dbReference type="InterPro" id="IPR027417">
    <property type="entry name" value="P-loop_NTPase"/>
</dbReference>
<feature type="transmembrane region" description="Helical" evidence="1">
    <location>
        <begin position="134"/>
        <end position="152"/>
    </location>
</feature>